<comment type="caution">
    <text evidence="1">The sequence shown here is derived from an EMBL/GenBank/DDBJ whole genome shotgun (WGS) entry which is preliminary data.</text>
</comment>
<dbReference type="RefSeq" id="WP_052948422.1">
    <property type="nucleotide sequence ID" value="NZ_BANC01000094.1"/>
</dbReference>
<organism evidence="1 2">
    <name type="scientific">Acidocella aminolytica 101 = DSM 11237</name>
    <dbReference type="NCBI Taxonomy" id="1120923"/>
    <lineage>
        <taxon>Bacteria</taxon>
        <taxon>Pseudomonadati</taxon>
        <taxon>Pseudomonadota</taxon>
        <taxon>Alphaproteobacteria</taxon>
        <taxon>Acetobacterales</taxon>
        <taxon>Acidocellaceae</taxon>
        <taxon>Acidocella</taxon>
    </lineage>
</organism>
<evidence type="ECO:0000313" key="2">
    <source>
        <dbReference type="Proteomes" id="UP000032668"/>
    </source>
</evidence>
<dbReference type="EMBL" id="BANC01000094">
    <property type="protein sequence ID" value="GAN81464.1"/>
    <property type="molecule type" value="Genomic_DNA"/>
</dbReference>
<gene>
    <name evidence="1" type="ORF">Aam_096_023</name>
</gene>
<dbReference type="OrthoDB" id="7219395at2"/>
<sequence length="116" mass="12604">MPKIGPHSSAVALAKLDGRTKEARRLKEIRTELCEHLGGTPSSTQTILIDRVAILLLRLEIMDAKALDGTPMTDHDQRAYLAWANALSRMLRHLGLKGQAGKPPTLADVLKATKGT</sequence>
<proteinExistence type="predicted"/>
<reference evidence="1 2" key="1">
    <citation type="submission" date="2012-11" db="EMBL/GenBank/DDBJ databases">
        <title>Whole genome sequence of Acidocella aminolytica 101 = DSM 11237.</title>
        <authorList>
            <person name="Azuma Y."/>
            <person name="Higashiura N."/>
            <person name="Hirakawa H."/>
            <person name="Matsushita K."/>
        </authorList>
    </citation>
    <scope>NUCLEOTIDE SEQUENCE [LARGE SCALE GENOMIC DNA]</scope>
    <source>
        <strain evidence="2">101 / DSM 11237</strain>
    </source>
</reference>
<protein>
    <submittedName>
        <fullName evidence="1">Uncharacterized protein</fullName>
    </submittedName>
</protein>
<keyword evidence="2" id="KW-1185">Reference proteome</keyword>
<evidence type="ECO:0000313" key="1">
    <source>
        <dbReference type="EMBL" id="GAN81464.1"/>
    </source>
</evidence>
<name>A0A0D6PL26_9PROT</name>
<accession>A0A0D6PL26</accession>
<dbReference type="AlphaFoldDB" id="A0A0D6PL26"/>
<dbReference type="Proteomes" id="UP000032668">
    <property type="component" value="Unassembled WGS sequence"/>
</dbReference>
<dbReference type="STRING" id="1120923.SAMN02746095_01876"/>